<proteinExistence type="predicted"/>
<keyword evidence="1" id="KW-0812">Transmembrane</keyword>
<reference evidence="2" key="1">
    <citation type="journal article" date="2021" name="Proc. Natl. Acad. Sci. U.S.A.">
        <title>A Catalog of Tens of Thousands of Viruses from Human Metagenomes Reveals Hidden Associations with Chronic Diseases.</title>
        <authorList>
            <person name="Tisza M.J."/>
            <person name="Buck C.B."/>
        </authorList>
    </citation>
    <scope>NUCLEOTIDE SEQUENCE</scope>
    <source>
        <strain evidence="2">CtYBm1</strain>
    </source>
</reference>
<dbReference type="EMBL" id="BK014726">
    <property type="protein sequence ID" value="DAD72847.1"/>
    <property type="molecule type" value="Genomic_DNA"/>
</dbReference>
<accession>A0A8S5LSM9</accession>
<name>A0A8S5LSM9_9CAUD</name>
<evidence type="ECO:0000313" key="2">
    <source>
        <dbReference type="EMBL" id="DAD72847.1"/>
    </source>
</evidence>
<organism evidence="2">
    <name type="scientific">Siphoviridae sp. ctYBm1</name>
    <dbReference type="NCBI Taxonomy" id="2826374"/>
    <lineage>
        <taxon>Viruses</taxon>
        <taxon>Duplodnaviria</taxon>
        <taxon>Heunggongvirae</taxon>
        <taxon>Uroviricota</taxon>
        <taxon>Caudoviricetes</taxon>
    </lineage>
</organism>
<keyword evidence="1" id="KW-0472">Membrane</keyword>
<protein>
    <submittedName>
        <fullName evidence="2">Uncharacterized protein</fullName>
    </submittedName>
</protein>
<feature type="transmembrane region" description="Helical" evidence="1">
    <location>
        <begin position="12"/>
        <end position="36"/>
    </location>
</feature>
<evidence type="ECO:0000256" key="1">
    <source>
        <dbReference type="SAM" id="Phobius"/>
    </source>
</evidence>
<keyword evidence="1" id="KW-1133">Transmembrane helix</keyword>
<sequence length="138" mass="15927">MNSEMQEHIKALLMWLISPEVLSQIGVYIGVGASIYGVGIKAFKKLWVGLEAKQNEEIDGIKNSINALTVSFQELHRNQERDFLRLQIITGIHSGRLSEQEILYLYDQYTQKGYNSYVSRIVNDYIDELRTSNKENEK</sequence>